<organism evidence="1 2">
    <name type="scientific">Planctopirus limnophila (strain ATCC 43296 / DSM 3776 / IFAM 1008 / Mu 290)</name>
    <name type="common">Planctomyces limnophilus</name>
    <dbReference type="NCBI Taxonomy" id="521674"/>
    <lineage>
        <taxon>Bacteria</taxon>
        <taxon>Pseudomonadati</taxon>
        <taxon>Planctomycetota</taxon>
        <taxon>Planctomycetia</taxon>
        <taxon>Planctomycetales</taxon>
        <taxon>Planctomycetaceae</taxon>
        <taxon>Planctopirus</taxon>
    </lineage>
</organism>
<dbReference type="Proteomes" id="UP000002220">
    <property type="component" value="Chromosome"/>
</dbReference>
<evidence type="ECO:0000313" key="2">
    <source>
        <dbReference type="Proteomes" id="UP000002220"/>
    </source>
</evidence>
<dbReference type="KEGG" id="plm:Plim_2825"/>
<dbReference type="HOGENOM" id="CLU_2586693_0_0_0"/>
<dbReference type="EMBL" id="CP001744">
    <property type="protein sequence ID" value="ADG68647.1"/>
    <property type="molecule type" value="Genomic_DNA"/>
</dbReference>
<name>D5SRF4_PLAL2</name>
<sequence length="80" mass="9139">MAPLCAHQRMLKSDLLGVMKHAHEPLSHVLNFQSPSLMVIESFGREYCYCVWNLESPISFFDIKGSSNAGEDSQTWFHTH</sequence>
<keyword evidence="2" id="KW-1185">Reference proteome</keyword>
<gene>
    <name evidence="1" type="ordered locus">Plim_2825</name>
</gene>
<proteinExistence type="predicted"/>
<dbReference type="STRING" id="521674.Plim_2825"/>
<dbReference type="AlphaFoldDB" id="D5SRF4"/>
<protein>
    <submittedName>
        <fullName evidence="1">Uncharacterized protein</fullName>
    </submittedName>
</protein>
<reference evidence="1 2" key="1">
    <citation type="journal article" date="2010" name="Stand. Genomic Sci.">
        <title>Complete genome sequence of Planctomyces limnophilus type strain (Mu 290).</title>
        <authorList>
            <person name="Labutti K."/>
            <person name="Sikorski J."/>
            <person name="Schneider S."/>
            <person name="Nolan M."/>
            <person name="Lucas S."/>
            <person name="Glavina Del Rio T."/>
            <person name="Tice H."/>
            <person name="Cheng J.F."/>
            <person name="Goodwin L."/>
            <person name="Pitluck S."/>
            <person name="Liolios K."/>
            <person name="Ivanova N."/>
            <person name="Mavromatis K."/>
            <person name="Mikhailova N."/>
            <person name="Pati A."/>
            <person name="Chen A."/>
            <person name="Palaniappan K."/>
            <person name="Land M."/>
            <person name="Hauser L."/>
            <person name="Chang Y.J."/>
            <person name="Jeffries C.D."/>
            <person name="Tindall B.J."/>
            <person name="Rohde M."/>
            <person name="Goker M."/>
            <person name="Woyke T."/>
            <person name="Bristow J."/>
            <person name="Eisen J.A."/>
            <person name="Markowitz V."/>
            <person name="Hugenholtz P."/>
            <person name="Kyrpides N.C."/>
            <person name="Klenk H.P."/>
            <person name="Lapidus A."/>
        </authorList>
    </citation>
    <scope>NUCLEOTIDE SEQUENCE [LARGE SCALE GENOMIC DNA]</scope>
    <source>
        <strain evidence="2">ATCC 43296 / DSM 3776 / IFAM 1008 / 290</strain>
    </source>
</reference>
<accession>D5SRF4</accession>
<evidence type="ECO:0000313" key="1">
    <source>
        <dbReference type="EMBL" id="ADG68647.1"/>
    </source>
</evidence>